<protein>
    <submittedName>
        <fullName evidence="2">Uncharacterized protein</fullName>
    </submittedName>
</protein>
<sequence>MYSIEEEKVNIILGDALLLLFEQDADIRVQALSAQLMRMLEKETDDARRQVILQAIRETYCFSDSEDSRQDDDAAEDIQSPAQIRSRANKSH</sequence>
<dbReference type="Proteomes" id="UP001208888">
    <property type="component" value="Unassembled WGS sequence"/>
</dbReference>
<evidence type="ECO:0000256" key="1">
    <source>
        <dbReference type="SAM" id="MobiDB-lite"/>
    </source>
</evidence>
<dbReference type="EMBL" id="JANFVX010000025">
    <property type="protein sequence ID" value="MCW0346193.1"/>
    <property type="molecule type" value="Genomic_DNA"/>
</dbReference>
<reference evidence="2" key="1">
    <citation type="submission" date="2022-06" db="EMBL/GenBank/DDBJ databases">
        <title>Dynamics of rice microbiomes reveals core vertical transmitted seed endophytes.</title>
        <authorList>
            <person name="Liao K."/>
            <person name="Zhang X."/>
        </authorList>
    </citation>
    <scope>NUCLEOTIDE SEQUENCE</scope>
    <source>
        <strain evidence="2">JT1-17</strain>
    </source>
</reference>
<proteinExistence type="predicted"/>
<comment type="caution">
    <text evidence="2">The sequence shown here is derived from an EMBL/GenBank/DDBJ whole genome shotgun (WGS) entry which is preliminary data.</text>
</comment>
<feature type="region of interest" description="Disordered" evidence="1">
    <location>
        <begin position="63"/>
        <end position="92"/>
    </location>
</feature>
<gene>
    <name evidence="2" type="ORF">NB703_004286</name>
</gene>
<accession>A0AAJ1D2U4</accession>
<evidence type="ECO:0000313" key="2">
    <source>
        <dbReference type="EMBL" id="MCW0346193.1"/>
    </source>
</evidence>
<dbReference type="RefSeq" id="WP_050598370.1">
    <property type="nucleotide sequence ID" value="NZ_JANFVX010000025.1"/>
</dbReference>
<evidence type="ECO:0000313" key="3">
    <source>
        <dbReference type="Proteomes" id="UP001208888"/>
    </source>
</evidence>
<organism evidence="2 3">
    <name type="scientific">Pantoea ananas</name>
    <name type="common">Erwinia uredovora</name>
    <dbReference type="NCBI Taxonomy" id="553"/>
    <lineage>
        <taxon>Bacteria</taxon>
        <taxon>Pseudomonadati</taxon>
        <taxon>Pseudomonadota</taxon>
        <taxon>Gammaproteobacteria</taxon>
        <taxon>Enterobacterales</taxon>
        <taxon>Erwiniaceae</taxon>
        <taxon>Pantoea</taxon>
    </lineage>
</organism>
<name>A0AAJ1D2U4_PANAN</name>
<dbReference type="AlphaFoldDB" id="A0AAJ1D2U4"/>